<comment type="caution">
    <text evidence="2">The sequence shown here is derived from an EMBL/GenBank/DDBJ whole genome shotgun (WGS) entry which is preliminary data.</text>
</comment>
<evidence type="ECO:0000313" key="3">
    <source>
        <dbReference type="Proteomes" id="UP001235303"/>
    </source>
</evidence>
<dbReference type="Proteomes" id="UP001235303">
    <property type="component" value="Unassembled WGS sequence"/>
</dbReference>
<accession>A0ABT7APQ1</accession>
<organism evidence="2 3">
    <name type="scientific">Roseofilum acuticapitatum BLCC-M154</name>
    <dbReference type="NCBI Taxonomy" id="3022444"/>
    <lineage>
        <taxon>Bacteria</taxon>
        <taxon>Bacillati</taxon>
        <taxon>Cyanobacteriota</taxon>
        <taxon>Cyanophyceae</taxon>
        <taxon>Desertifilales</taxon>
        <taxon>Desertifilaceae</taxon>
        <taxon>Roseofilum</taxon>
        <taxon>Roseofilum acuticapitatum</taxon>
    </lineage>
</organism>
<evidence type="ECO:0000313" key="2">
    <source>
        <dbReference type="EMBL" id="MDJ1168439.1"/>
    </source>
</evidence>
<proteinExistence type="predicted"/>
<dbReference type="RefSeq" id="WP_283752203.1">
    <property type="nucleotide sequence ID" value="NZ_JAQOSP010000020.1"/>
</dbReference>
<feature type="compositionally biased region" description="Basic and acidic residues" evidence="1">
    <location>
        <begin position="22"/>
        <end position="35"/>
    </location>
</feature>
<feature type="region of interest" description="Disordered" evidence="1">
    <location>
        <begin position="1"/>
        <end position="35"/>
    </location>
</feature>
<keyword evidence="3" id="KW-1185">Reference proteome</keyword>
<protein>
    <submittedName>
        <fullName evidence="2">Uncharacterized protein</fullName>
    </submittedName>
</protein>
<name>A0ABT7APQ1_9CYAN</name>
<reference evidence="2 3" key="1">
    <citation type="submission" date="2023-01" db="EMBL/GenBank/DDBJ databases">
        <title>Novel diversity within Roseofilum (Cyanobacteria; Desertifilaceae) from marine benthic mats with descriptions of four novel species.</title>
        <authorList>
            <person name="Wang Y."/>
            <person name="Berthold D.E."/>
            <person name="Hu J."/>
            <person name="Lefler F.W."/>
            <person name="Laughinghouse H.D. IV."/>
        </authorList>
    </citation>
    <scope>NUCLEOTIDE SEQUENCE [LARGE SCALE GENOMIC DNA]</scope>
    <source>
        <strain evidence="2 3">BLCC-M154</strain>
    </source>
</reference>
<evidence type="ECO:0000256" key="1">
    <source>
        <dbReference type="SAM" id="MobiDB-lite"/>
    </source>
</evidence>
<gene>
    <name evidence="2" type="ORF">PMG71_03250</name>
</gene>
<dbReference type="EMBL" id="JAQOSP010000020">
    <property type="protein sequence ID" value="MDJ1168439.1"/>
    <property type="molecule type" value="Genomic_DNA"/>
</dbReference>
<sequence>MMEPLHQIDPLLSGRLQISPEQRQKQAHEQRERERQEGYQKLIDLCAIAELEAAQRLVAAHPHWGYEIIDGWVSDRPEQV</sequence>